<dbReference type="Proteomes" id="UP001056610">
    <property type="component" value="Chromosome"/>
</dbReference>
<evidence type="ECO:0000313" key="2">
    <source>
        <dbReference type="Proteomes" id="UP001056610"/>
    </source>
</evidence>
<reference evidence="1" key="1">
    <citation type="submission" date="2022-05" db="EMBL/GenBank/DDBJ databases">
        <title>A methanotrophic Mycobacterium dominates a cave microbial ecosystem.</title>
        <authorList>
            <person name="Van Spanning R.J.M."/>
            <person name="Guan Q."/>
            <person name="Melkonian C."/>
            <person name="Gallant J."/>
            <person name="Polerecky L."/>
            <person name="Flot J.-F."/>
            <person name="Brandt B.W."/>
            <person name="Braster M."/>
            <person name="Iturbe Espinoza P."/>
            <person name="Aerts J."/>
            <person name="Meima-Franke M."/>
            <person name="Piersma S.R."/>
            <person name="Bunduc C."/>
            <person name="Ummels R."/>
            <person name="Pain A."/>
            <person name="Fleming E.J."/>
            <person name="van der Wel N."/>
            <person name="Gherman V.D."/>
            <person name="Sarbu S.M."/>
            <person name="Bodelier P.L.E."/>
            <person name="Bitter W."/>
        </authorList>
    </citation>
    <scope>NUCLEOTIDE SEQUENCE</scope>
    <source>
        <strain evidence="1">Sulfur Cave</strain>
    </source>
</reference>
<organism evidence="1 2">
    <name type="scientific">Candidatus Mycobacterium methanotrophicum</name>
    <dbReference type="NCBI Taxonomy" id="2943498"/>
    <lineage>
        <taxon>Bacteria</taxon>
        <taxon>Bacillati</taxon>
        <taxon>Actinomycetota</taxon>
        <taxon>Actinomycetes</taxon>
        <taxon>Mycobacteriales</taxon>
        <taxon>Mycobacteriaceae</taxon>
        <taxon>Mycobacterium</taxon>
    </lineage>
</organism>
<evidence type="ECO:0000313" key="1">
    <source>
        <dbReference type="EMBL" id="UQX10103.1"/>
    </source>
</evidence>
<keyword evidence="2" id="KW-1185">Reference proteome</keyword>
<name>A0ABY4QID0_9MYCO</name>
<gene>
    <name evidence="1" type="ORF">M5I08_18130</name>
</gene>
<accession>A0ABY4QID0</accession>
<proteinExistence type="predicted"/>
<dbReference type="EMBL" id="CP097320">
    <property type="protein sequence ID" value="UQX10103.1"/>
    <property type="molecule type" value="Genomic_DNA"/>
</dbReference>
<dbReference type="RefSeq" id="WP_219069993.1">
    <property type="nucleotide sequence ID" value="NZ_CAJUXY010000071.1"/>
</dbReference>
<sequence>MQEREPAGEAPPAELLLFDGRGLTYDEWVDAYDAWCTAREAWQEQHPGVELPEGVELGECPLDPMLTLECRAWSRAPGEDEMEGLAGEEDIHI</sequence>
<protein>
    <submittedName>
        <fullName evidence="1">Uncharacterized protein</fullName>
    </submittedName>
</protein>